<evidence type="ECO:0000256" key="3">
    <source>
        <dbReference type="ARBA" id="ARBA00022722"/>
    </source>
</evidence>
<gene>
    <name evidence="8" type="ORF">QTO34_016883</name>
</gene>
<keyword evidence="3" id="KW-0540">Nuclease</keyword>
<dbReference type="AlphaFoldDB" id="A0AA40I3R9"/>
<dbReference type="Gene3D" id="2.30.30.850">
    <property type="match status" value="1"/>
</dbReference>
<feature type="domain" description="Murine leukemia virus integrase C-terminal" evidence="7">
    <location>
        <begin position="99"/>
        <end position="127"/>
    </location>
</feature>
<comment type="caution">
    <text evidence="8">The sequence shown here is derived from an EMBL/GenBank/DDBJ whole genome shotgun (WGS) entry which is preliminary data.</text>
</comment>
<protein>
    <recommendedName>
        <fullName evidence="7">Murine leukemia virus integrase C-terminal domain-containing protein</fullName>
    </recommendedName>
</protein>
<keyword evidence="9" id="KW-1185">Reference proteome</keyword>
<dbReference type="GO" id="GO:0016787">
    <property type="term" value="F:hydrolase activity"/>
    <property type="evidence" value="ECO:0007669"/>
    <property type="project" value="UniProtKB-KW"/>
</dbReference>
<feature type="region of interest" description="Disordered" evidence="6">
    <location>
        <begin position="209"/>
        <end position="238"/>
    </location>
</feature>
<dbReference type="Proteomes" id="UP001177744">
    <property type="component" value="Unassembled WGS sequence"/>
</dbReference>
<keyword evidence="2" id="KW-0548">Nucleotidyltransferase</keyword>
<evidence type="ECO:0000256" key="4">
    <source>
        <dbReference type="ARBA" id="ARBA00022759"/>
    </source>
</evidence>
<keyword evidence="5" id="KW-0378">Hydrolase</keyword>
<keyword evidence="1" id="KW-0808">Transferase</keyword>
<dbReference type="EMBL" id="JAULJE010000006">
    <property type="protein sequence ID" value="KAK1342126.1"/>
    <property type="molecule type" value="Genomic_DNA"/>
</dbReference>
<evidence type="ECO:0000256" key="2">
    <source>
        <dbReference type="ARBA" id="ARBA00022695"/>
    </source>
</evidence>
<sequence length="262" mass="28659">MGAGIEPGDPGHSRTSAQDPAGIWREWMDTSVPVDRIGKSPERERLSVRRKPTADAAAKLAAKEQVHRHGSCWPLNYPNLQTTLLRKRNGPSKKGARERRKGPYPVILTTPTALKVVGLNTWIYHSQKTEVNFTTAWKTELPIPPPTLPEARAAGVVQNACVVTMVMTQASRPAPATQSLRMQMKPPSLLVDRTGGGCTRSVRGEAAGASAHLRWGGPDQQRPRLLQGPEREAGPDWQWPRLLQGLGSEAGLDRRLEGGRAM</sequence>
<proteinExistence type="predicted"/>
<dbReference type="InterPro" id="IPR040643">
    <property type="entry name" value="MLVIN_C"/>
</dbReference>
<dbReference type="Pfam" id="PF18697">
    <property type="entry name" value="MLVIN_C"/>
    <property type="match status" value="1"/>
</dbReference>
<reference evidence="8" key="1">
    <citation type="submission" date="2023-06" db="EMBL/GenBank/DDBJ databases">
        <title>Reference genome for the Northern bat (Eptesicus nilssonii), a most northern bat species.</title>
        <authorList>
            <person name="Laine V.N."/>
            <person name="Pulliainen A.T."/>
            <person name="Lilley T.M."/>
        </authorList>
    </citation>
    <scope>NUCLEOTIDE SEQUENCE</scope>
    <source>
        <strain evidence="8">BLF_Eptnil</strain>
        <tissue evidence="8">Kidney</tissue>
    </source>
</reference>
<organism evidence="8 9">
    <name type="scientific">Cnephaeus nilssonii</name>
    <name type="common">Northern bat</name>
    <name type="synonym">Eptesicus nilssonii</name>
    <dbReference type="NCBI Taxonomy" id="3371016"/>
    <lineage>
        <taxon>Eukaryota</taxon>
        <taxon>Metazoa</taxon>
        <taxon>Chordata</taxon>
        <taxon>Craniata</taxon>
        <taxon>Vertebrata</taxon>
        <taxon>Euteleostomi</taxon>
        <taxon>Mammalia</taxon>
        <taxon>Eutheria</taxon>
        <taxon>Laurasiatheria</taxon>
        <taxon>Chiroptera</taxon>
        <taxon>Yangochiroptera</taxon>
        <taxon>Vespertilionidae</taxon>
        <taxon>Cnephaeus</taxon>
    </lineage>
</organism>
<evidence type="ECO:0000313" key="9">
    <source>
        <dbReference type="Proteomes" id="UP001177744"/>
    </source>
</evidence>
<evidence type="ECO:0000256" key="5">
    <source>
        <dbReference type="ARBA" id="ARBA00022801"/>
    </source>
</evidence>
<dbReference type="GO" id="GO:0004519">
    <property type="term" value="F:endonuclease activity"/>
    <property type="evidence" value="ECO:0007669"/>
    <property type="project" value="UniProtKB-KW"/>
</dbReference>
<accession>A0AA40I3R9</accession>
<keyword evidence="4" id="KW-0255">Endonuclease</keyword>
<evidence type="ECO:0000259" key="7">
    <source>
        <dbReference type="Pfam" id="PF18697"/>
    </source>
</evidence>
<dbReference type="GO" id="GO:0016779">
    <property type="term" value="F:nucleotidyltransferase activity"/>
    <property type="evidence" value="ECO:0007669"/>
    <property type="project" value="UniProtKB-KW"/>
</dbReference>
<name>A0AA40I3R9_CNENI</name>
<evidence type="ECO:0000313" key="8">
    <source>
        <dbReference type="EMBL" id="KAK1342126.1"/>
    </source>
</evidence>
<evidence type="ECO:0000256" key="6">
    <source>
        <dbReference type="SAM" id="MobiDB-lite"/>
    </source>
</evidence>
<feature type="region of interest" description="Disordered" evidence="6">
    <location>
        <begin position="1"/>
        <end position="25"/>
    </location>
</feature>
<evidence type="ECO:0000256" key="1">
    <source>
        <dbReference type="ARBA" id="ARBA00022679"/>
    </source>
</evidence>